<proteinExistence type="inferred from homology"/>
<feature type="domain" description="EF-hand" evidence="8">
    <location>
        <begin position="859"/>
        <end position="894"/>
    </location>
</feature>
<comment type="similarity">
    <text evidence="5">Belongs to the TRAFAC class myosin-kinesin ATPase superfamily. Kinesin family.</text>
</comment>
<feature type="domain" description="Kinesin motor" evidence="7">
    <location>
        <begin position="419"/>
        <end position="785"/>
    </location>
</feature>
<dbReference type="GO" id="GO:0005509">
    <property type="term" value="F:calcium ion binding"/>
    <property type="evidence" value="ECO:0007669"/>
    <property type="project" value="InterPro"/>
</dbReference>
<dbReference type="Pfam" id="PF00225">
    <property type="entry name" value="Kinesin"/>
    <property type="match status" value="1"/>
</dbReference>
<keyword evidence="2" id="KW-0963">Cytoplasm</keyword>
<comment type="caution">
    <text evidence="9">The sequence shown here is derived from an EMBL/GenBank/DDBJ whole genome shotgun (WGS) entry which is preliminary data.</text>
</comment>
<dbReference type="STRING" id="74557.A0A1V9ZS22"/>
<name>A0A1V9ZS22_9STRA</name>
<dbReference type="GO" id="GO:0008574">
    <property type="term" value="F:plus-end-directed microtubule motor activity"/>
    <property type="evidence" value="ECO:0007669"/>
    <property type="project" value="TreeGrafter"/>
</dbReference>
<dbReference type="InterPro" id="IPR001752">
    <property type="entry name" value="Kinesin_motor_dom"/>
</dbReference>
<keyword evidence="5" id="KW-0067">ATP-binding</keyword>
<comment type="subcellular location">
    <subcellularLocation>
        <location evidence="1">Cytoplasm</location>
        <location evidence="1">Cytoskeleton</location>
    </subcellularLocation>
</comment>
<reference evidence="9 10" key="1">
    <citation type="journal article" date="2014" name="Genome Biol. Evol.">
        <title>The secreted proteins of Achlya hypogyna and Thraustotheca clavata identify the ancestral oomycete secretome and reveal gene acquisitions by horizontal gene transfer.</title>
        <authorList>
            <person name="Misner I."/>
            <person name="Blouin N."/>
            <person name="Leonard G."/>
            <person name="Richards T.A."/>
            <person name="Lane C.E."/>
        </authorList>
    </citation>
    <scope>NUCLEOTIDE SEQUENCE [LARGE SCALE GENOMIC DNA]</scope>
    <source>
        <strain evidence="9 10">ATCC 34112</strain>
    </source>
</reference>
<evidence type="ECO:0000313" key="10">
    <source>
        <dbReference type="Proteomes" id="UP000243217"/>
    </source>
</evidence>
<keyword evidence="5" id="KW-0547">Nucleotide-binding</keyword>
<dbReference type="PROSITE" id="PS50222">
    <property type="entry name" value="EF_HAND_2"/>
    <property type="match status" value="1"/>
</dbReference>
<dbReference type="SMART" id="SM00129">
    <property type="entry name" value="KISc"/>
    <property type="match status" value="1"/>
</dbReference>
<keyword evidence="4" id="KW-0206">Cytoskeleton</keyword>
<dbReference type="PANTHER" id="PTHR47970">
    <property type="entry name" value="KINESIN-LIKE PROTEIN KIF11"/>
    <property type="match status" value="1"/>
</dbReference>
<dbReference type="PANTHER" id="PTHR47970:SF12">
    <property type="entry name" value="KINESIN FAMILY MEMBER 11"/>
    <property type="match status" value="1"/>
</dbReference>
<dbReference type="GO" id="GO:0005524">
    <property type="term" value="F:ATP binding"/>
    <property type="evidence" value="ECO:0007669"/>
    <property type="project" value="UniProtKB-UniRule"/>
</dbReference>
<evidence type="ECO:0000256" key="1">
    <source>
        <dbReference type="ARBA" id="ARBA00004245"/>
    </source>
</evidence>
<dbReference type="PRINTS" id="PR00380">
    <property type="entry name" value="KINESINHEAVY"/>
</dbReference>
<dbReference type="Proteomes" id="UP000243217">
    <property type="component" value="Unassembled WGS sequence"/>
</dbReference>
<evidence type="ECO:0000313" key="9">
    <source>
        <dbReference type="EMBL" id="OQS00797.1"/>
    </source>
</evidence>
<dbReference type="SUPFAM" id="SSF52540">
    <property type="entry name" value="P-loop containing nucleoside triphosphate hydrolases"/>
    <property type="match status" value="1"/>
</dbReference>
<dbReference type="OrthoDB" id="75362at2759"/>
<feature type="binding site" evidence="5">
    <location>
        <begin position="503"/>
        <end position="510"/>
    </location>
    <ligand>
        <name>ATP</name>
        <dbReference type="ChEBI" id="CHEBI:30616"/>
    </ligand>
</feature>
<sequence length="985" mass="112366">MAQKARERLLKSHVELLDALGSRVQVFQMRKSSLSVENALCVLPVLRGVHEADLAEIASGIDMTDHVIEGLALDNDQEWVYLNEKEILNEDSVRLKLVVRPKVAKKKRNGPVRAKSSPSIEIKPKRMDSMQEKQVEEKEDEEENDGDEIIVKNRCVTNFLVEKEMIFWLDERHGEFGSLKRNGNVQIILRTLKEPKHLVRRSNGMFYCVQNGILYRIGEKINEQLGFDMKNVKGICLTKEYLLYMNLMNTCELQIGRIDIKKEICQVLFSVQIDEYNGLPEQITINTMGILCIGWSHGYVSIYFPKFNVDNELWEYEKDAVKNVQIPVPSCRITSQCCYDDSFYIGFTHASDPLGCGGIAKVALNDKKVAITVDTQRILPVLAIAQSQQILYYCATRQGFQCDIFSMSLPAMVKPIHVNIKVIVRCRPLLEQEIDNGLHSVVSCQEKSVVIEPIHYYQKEPRQFTFDQVYDTGTTQQELFHTSIRPIVQHAIDGYKCTIFAYGQTGSGKTYSMQGHRDKCPGIMYQSVDMVFQALESCQSQIFISYVEIYNEELLDLLWQSQRRQEEKLRPRNTSSTTSKALQNAAKKRGVRMRYKHHYGDIELFENDEDQPPKLSIIAHSDNGVIIHGLQKIQVSSAKDAFKLLEIGFDCRQKSATQCNKESSRSHAIFTLYIKSFKDDNISRGELRLVDLSGSENYERAGYLKDRQVEAAIIGQGLLALGRVIKALVENWKHVPYRESKLTRILQDSFGGTSMTTLLLAIAPGQDALDETLSTLNYAKMAQQVINKPTKSHEVKTKTIVETLVEEPTVPVTTPWEAHIPIRRTPRRLVKPTTRSCNATMLEWCANLRHQKTNQLSKKAIKILQLIFHRYDGKDTGVLGKYEVRKLFTELLQRTKEEAPKELTYIEFQCIFLELLDNNPEIAQDIITKNGYTLNMERQRPAVDTIVGVRGLLNQKLSLRPASAPIRRPILPVPRPQTATTTIEA</sequence>
<dbReference type="CDD" id="cd00106">
    <property type="entry name" value="KISc"/>
    <property type="match status" value="1"/>
</dbReference>
<evidence type="ECO:0000256" key="3">
    <source>
        <dbReference type="ARBA" id="ARBA00023175"/>
    </source>
</evidence>
<dbReference type="InterPro" id="IPR036961">
    <property type="entry name" value="Kinesin_motor_dom_sf"/>
</dbReference>
<dbReference type="GO" id="GO:0051231">
    <property type="term" value="P:spindle elongation"/>
    <property type="evidence" value="ECO:0007669"/>
    <property type="project" value="TreeGrafter"/>
</dbReference>
<keyword evidence="10" id="KW-1185">Reference proteome</keyword>
<organism evidence="9 10">
    <name type="scientific">Thraustotheca clavata</name>
    <dbReference type="NCBI Taxonomy" id="74557"/>
    <lineage>
        <taxon>Eukaryota</taxon>
        <taxon>Sar</taxon>
        <taxon>Stramenopiles</taxon>
        <taxon>Oomycota</taxon>
        <taxon>Saprolegniomycetes</taxon>
        <taxon>Saprolegniales</taxon>
        <taxon>Achlyaceae</taxon>
        <taxon>Thraustotheca</taxon>
    </lineage>
</organism>
<dbReference type="InterPro" id="IPR027417">
    <property type="entry name" value="P-loop_NTPase"/>
</dbReference>
<dbReference type="EMBL" id="JNBS01001687">
    <property type="protein sequence ID" value="OQS00797.1"/>
    <property type="molecule type" value="Genomic_DNA"/>
</dbReference>
<evidence type="ECO:0000259" key="7">
    <source>
        <dbReference type="PROSITE" id="PS50067"/>
    </source>
</evidence>
<evidence type="ECO:0000256" key="4">
    <source>
        <dbReference type="ARBA" id="ARBA00023212"/>
    </source>
</evidence>
<evidence type="ECO:0008006" key="11">
    <source>
        <dbReference type="Google" id="ProtNLM"/>
    </source>
</evidence>
<dbReference type="GO" id="GO:0005876">
    <property type="term" value="C:spindle microtubule"/>
    <property type="evidence" value="ECO:0007669"/>
    <property type="project" value="TreeGrafter"/>
</dbReference>
<dbReference type="PROSITE" id="PS50067">
    <property type="entry name" value="KINESIN_MOTOR_2"/>
    <property type="match status" value="1"/>
</dbReference>
<dbReference type="AlphaFoldDB" id="A0A1V9ZS22"/>
<dbReference type="GO" id="GO:0008017">
    <property type="term" value="F:microtubule binding"/>
    <property type="evidence" value="ECO:0007669"/>
    <property type="project" value="InterPro"/>
</dbReference>
<feature type="region of interest" description="Disordered" evidence="6">
    <location>
        <begin position="108"/>
        <end position="145"/>
    </location>
</feature>
<evidence type="ECO:0000256" key="5">
    <source>
        <dbReference type="PROSITE-ProRule" id="PRU00283"/>
    </source>
</evidence>
<accession>A0A1V9ZS22</accession>
<gene>
    <name evidence="9" type="ORF">THRCLA_05859</name>
</gene>
<feature type="compositionally biased region" description="Basic and acidic residues" evidence="6">
    <location>
        <begin position="122"/>
        <end position="136"/>
    </location>
</feature>
<evidence type="ECO:0000256" key="6">
    <source>
        <dbReference type="SAM" id="MobiDB-lite"/>
    </source>
</evidence>
<evidence type="ECO:0000256" key="2">
    <source>
        <dbReference type="ARBA" id="ARBA00022490"/>
    </source>
</evidence>
<dbReference type="GO" id="GO:0090307">
    <property type="term" value="P:mitotic spindle assembly"/>
    <property type="evidence" value="ECO:0007669"/>
    <property type="project" value="TreeGrafter"/>
</dbReference>
<protein>
    <recommendedName>
        <fullName evidence="11">Kinesin</fullName>
    </recommendedName>
</protein>
<dbReference type="InterPro" id="IPR002048">
    <property type="entry name" value="EF_hand_dom"/>
</dbReference>
<dbReference type="Gene3D" id="3.40.850.10">
    <property type="entry name" value="Kinesin motor domain"/>
    <property type="match status" value="1"/>
</dbReference>
<dbReference type="GO" id="GO:0007018">
    <property type="term" value="P:microtubule-based movement"/>
    <property type="evidence" value="ECO:0007669"/>
    <property type="project" value="InterPro"/>
</dbReference>
<evidence type="ECO:0000259" key="8">
    <source>
        <dbReference type="PROSITE" id="PS50222"/>
    </source>
</evidence>
<keyword evidence="3 5" id="KW-0505">Motor protein</keyword>
<dbReference type="GO" id="GO:0072686">
    <property type="term" value="C:mitotic spindle"/>
    <property type="evidence" value="ECO:0007669"/>
    <property type="project" value="TreeGrafter"/>
</dbReference>
<dbReference type="InterPro" id="IPR047149">
    <property type="entry name" value="KIF11-like"/>
</dbReference>